<dbReference type="AlphaFoldDB" id="A0ABD1QXX8"/>
<organism evidence="2 3">
    <name type="scientific">Abeliophyllum distichum</name>
    <dbReference type="NCBI Taxonomy" id="126358"/>
    <lineage>
        <taxon>Eukaryota</taxon>
        <taxon>Viridiplantae</taxon>
        <taxon>Streptophyta</taxon>
        <taxon>Embryophyta</taxon>
        <taxon>Tracheophyta</taxon>
        <taxon>Spermatophyta</taxon>
        <taxon>Magnoliopsida</taxon>
        <taxon>eudicotyledons</taxon>
        <taxon>Gunneridae</taxon>
        <taxon>Pentapetalae</taxon>
        <taxon>asterids</taxon>
        <taxon>lamiids</taxon>
        <taxon>Lamiales</taxon>
        <taxon>Oleaceae</taxon>
        <taxon>Forsythieae</taxon>
        <taxon>Abeliophyllum</taxon>
    </lineage>
</organism>
<name>A0ABD1QXX8_9LAMI</name>
<feature type="transmembrane region" description="Helical" evidence="1">
    <location>
        <begin position="33"/>
        <end position="56"/>
    </location>
</feature>
<proteinExistence type="predicted"/>
<evidence type="ECO:0000313" key="2">
    <source>
        <dbReference type="EMBL" id="KAL2480751.1"/>
    </source>
</evidence>
<dbReference type="Proteomes" id="UP001604336">
    <property type="component" value="Unassembled WGS sequence"/>
</dbReference>
<protein>
    <submittedName>
        <fullName evidence="2">Uncharacterized protein</fullName>
    </submittedName>
</protein>
<evidence type="ECO:0000313" key="3">
    <source>
        <dbReference type="Proteomes" id="UP001604336"/>
    </source>
</evidence>
<gene>
    <name evidence="2" type="ORF">Adt_33717</name>
</gene>
<keyword evidence="1" id="KW-1133">Transmembrane helix</keyword>
<keyword evidence="3" id="KW-1185">Reference proteome</keyword>
<dbReference type="EMBL" id="JBFOLK010000010">
    <property type="protein sequence ID" value="KAL2480751.1"/>
    <property type="molecule type" value="Genomic_DNA"/>
</dbReference>
<sequence>MDGSKGGGGVIYSTAHNVLQPLSSNFLPKKKNVCLFVCLGGGGFAVGYGFICIWTASHLSVVVFRPDTGGFRLCGGAIHMHRRIAMPRTWVPPVRLHGALNSQNGASVRLHHLLAFICFNTRKE</sequence>
<keyword evidence="1" id="KW-0472">Membrane</keyword>
<evidence type="ECO:0000256" key="1">
    <source>
        <dbReference type="SAM" id="Phobius"/>
    </source>
</evidence>
<comment type="caution">
    <text evidence="2">The sequence shown here is derived from an EMBL/GenBank/DDBJ whole genome shotgun (WGS) entry which is preliminary data.</text>
</comment>
<reference evidence="3" key="1">
    <citation type="submission" date="2024-07" db="EMBL/GenBank/DDBJ databases">
        <title>Two chromosome-level genome assemblies of Korean endemic species Abeliophyllum distichum and Forsythia ovata (Oleaceae).</title>
        <authorList>
            <person name="Jang H."/>
        </authorList>
    </citation>
    <scope>NUCLEOTIDE SEQUENCE [LARGE SCALE GENOMIC DNA]</scope>
</reference>
<keyword evidence="1" id="KW-0812">Transmembrane</keyword>
<accession>A0ABD1QXX8</accession>